<keyword evidence="3" id="KW-1185">Reference proteome</keyword>
<organism evidence="2 3">
    <name type="scientific">Salinimonas sediminis</name>
    <dbReference type="NCBI Taxonomy" id="2303538"/>
    <lineage>
        <taxon>Bacteria</taxon>
        <taxon>Pseudomonadati</taxon>
        <taxon>Pseudomonadota</taxon>
        <taxon>Gammaproteobacteria</taxon>
        <taxon>Alteromonadales</taxon>
        <taxon>Alteromonadaceae</taxon>
        <taxon>Alteromonas/Salinimonas group</taxon>
        <taxon>Salinimonas</taxon>
    </lineage>
</organism>
<protein>
    <submittedName>
        <fullName evidence="2">Sulfur reduction protein DsrE</fullName>
    </submittedName>
</protein>
<dbReference type="InterPro" id="IPR017462">
    <property type="entry name" value="Sulphur_relay_TusC/DsrF"/>
</dbReference>
<gene>
    <name evidence="2" type="ORF">D0Y50_10640</name>
</gene>
<dbReference type="OrthoDB" id="9789418at2"/>
<proteinExistence type="inferred from homology"/>
<dbReference type="KEGG" id="salm:D0Y50_10640"/>
<sequence>MARLTVRITRAPYTGAAVTDALDFAIAATNYGHGVTLLFEGLGIYAWQHSQSPAKGTKNIAKRLKSLPLFDIDLCYVCQQSVTHYGVAVDNPQACLVSSQQIIELLHQTDHVVTF</sequence>
<dbReference type="PANTHER" id="PTHR38780">
    <property type="entry name" value="PROTEIN TUSC"/>
    <property type="match status" value="1"/>
</dbReference>
<name>A0A346NML4_9ALTE</name>
<dbReference type="RefSeq" id="WP_117316923.1">
    <property type="nucleotide sequence ID" value="NZ_CP031769.1"/>
</dbReference>
<comment type="similarity">
    <text evidence="1">Belongs to the DsrF/TusC family.</text>
</comment>
<dbReference type="InterPro" id="IPR003787">
    <property type="entry name" value="Sulphur_relay_DsrE/F-like"/>
</dbReference>
<evidence type="ECO:0000256" key="1">
    <source>
        <dbReference type="ARBA" id="ARBA00005996"/>
    </source>
</evidence>
<dbReference type="AlphaFoldDB" id="A0A346NML4"/>
<accession>A0A346NML4</accession>
<dbReference type="Proteomes" id="UP000262073">
    <property type="component" value="Chromosome"/>
</dbReference>
<dbReference type="Gene3D" id="3.40.1260.10">
    <property type="entry name" value="DsrEFH-like"/>
    <property type="match status" value="1"/>
</dbReference>
<dbReference type="SUPFAM" id="SSF75169">
    <property type="entry name" value="DsrEFH-like"/>
    <property type="match status" value="1"/>
</dbReference>
<dbReference type="PANTHER" id="PTHR38780:SF1">
    <property type="entry name" value="PROTEIN TUSC"/>
    <property type="match status" value="1"/>
</dbReference>
<dbReference type="InterPro" id="IPR027396">
    <property type="entry name" value="DsrEFH-like"/>
</dbReference>
<evidence type="ECO:0000313" key="2">
    <source>
        <dbReference type="EMBL" id="AXR06771.1"/>
    </source>
</evidence>
<reference evidence="2 3" key="1">
    <citation type="submission" date="2018-08" db="EMBL/GenBank/DDBJ databases">
        <title>Salinimonas sediminis sp. nov., a piezophilic bacterium isolated from a deep-sea sediment sample from the New Britain Trench.</title>
        <authorList>
            <person name="Cao J."/>
        </authorList>
    </citation>
    <scope>NUCLEOTIDE SEQUENCE [LARGE SCALE GENOMIC DNA]</scope>
    <source>
        <strain evidence="2 3">N102</strain>
    </source>
</reference>
<evidence type="ECO:0000313" key="3">
    <source>
        <dbReference type="Proteomes" id="UP000262073"/>
    </source>
</evidence>
<dbReference type="Pfam" id="PF02635">
    <property type="entry name" value="DsrE"/>
    <property type="match status" value="1"/>
</dbReference>
<dbReference type="EMBL" id="CP031769">
    <property type="protein sequence ID" value="AXR06771.1"/>
    <property type="molecule type" value="Genomic_DNA"/>
</dbReference>